<reference evidence="5" key="1">
    <citation type="journal article" date="2019" name="Int. J. Syst. Evol. Microbiol.">
        <title>The Global Catalogue of Microorganisms (GCM) 10K type strain sequencing project: providing services to taxonomists for standard genome sequencing and annotation.</title>
        <authorList>
            <consortium name="The Broad Institute Genomics Platform"/>
            <consortium name="The Broad Institute Genome Sequencing Center for Infectious Disease"/>
            <person name="Wu L."/>
            <person name="Ma J."/>
        </authorList>
    </citation>
    <scope>NUCLEOTIDE SEQUENCE [LARGE SCALE GENOMIC DNA]</scope>
    <source>
        <strain evidence="5">TBRC 1276</strain>
    </source>
</reference>
<evidence type="ECO:0000259" key="3">
    <source>
        <dbReference type="Pfam" id="PF13349"/>
    </source>
</evidence>
<dbReference type="PROSITE" id="PS51257">
    <property type="entry name" value="PROKAR_LIPOPROTEIN"/>
    <property type="match status" value="1"/>
</dbReference>
<dbReference type="Proteomes" id="UP001595851">
    <property type="component" value="Unassembled WGS sequence"/>
</dbReference>
<dbReference type="InterPro" id="IPR025164">
    <property type="entry name" value="Toastrack_DUF4097"/>
</dbReference>
<evidence type="ECO:0000313" key="4">
    <source>
        <dbReference type="EMBL" id="MFC4005657.1"/>
    </source>
</evidence>
<protein>
    <submittedName>
        <fullName evidence="4">DUF4097 family beta strand repeat-containing protein</fullName>
    </submittedName>
</protein>
<gene>
    <name evidence="4" type="ORF">ACFOY2_00370</name>
</gene>
<evidence type="ECO:0000313" key="5">
    <source>
        <dbReference type="Proteomes" id="UP001595851"/>
    </source>
</evidence>
<feature type="domain" description="DUF4097" evidence="3">
    <location>
        <begin position="116"/>
        <end position="227"/>
    </location>
</feature>
<evidence type="ECO:0000256" key="1">
    <source>
        <dbReference type="SAM" id="MobiDB-lite"/>
    </source>
</evidence>
<name>A0ABV8FVB7_9ACTN</name>
<accession>A0ABV8FVB7</accession>
<sequence length="230" mass="23588">MKTMVIAGGLLASALLLSGCGLANVAVSSSQDTVSYEVTEKVTKLQLKSNSGEALITETDGGAIRVTETLRWRGDDKPRPEHKVEGQALFVTYDCPSNWGSCGVDYKIEVPKGLAVDLDSGSGNLTLRGLTGPVNLHAGSGDVDATGLAGKKMFADVGSGQTELKYSSPPDSAEVKTGSGDVTLNVPDGAYDVKTDVGSGDAKISVKNDASSQHKISLTSGSGNVSVLPG</sequence>
<comment type="caution">
    <text evidence="4">The sequence shown here is derived from an EMBL/GenBank/DDBJ whole genome shotgun (WGS) entry which is preliminary data.</text>
</comment>
<feature type="region of interest" description="Disordered" evidence="1">
    <location>
        <begin position="161"/>
        <end position="181"/>
    </location>
</feature>
<feature type="compositionally biased region" description="Polar residues" evidence="1">
    <location>
        <begin position="208"/>
        <end position="230"/>
    </location>
</feature>
<feature type="region of interest" description="Disordered" evidence="1">
    <location>
        <begin position="206"/>
        <end position="230"/>
    </location>
</feature>
<organism evidence="4 5">
    <name type="scientific">Nonomuraea purpurea</name>
    <dbReference type="NCBI Taxonomy" id="1849276"/>
    <lineage>
        <taxon>Bacteria</taxon>
        <taxon>Bacillati</taxon>
        <taxon>Actinomycetota</taxon>
        <taxon>Actinomycetes</taxon>
        <taxon>Streptosporangiales</taxon>
        <taxon>Streptosporangiaceae</taxon>
        <taxon>Nonomuraea</taxon>
    </lineage>
</organism>
<dbReference type="EMBL" id="JBHSBI010000001">
    <property type="protein sequence ID" value="MFC4005657.1"/>
    <property type="molecule type" value="Genomic_DNA"/>
</dbReference>
<keyword evidence="5" id="KW-1185">Reference proteome</keyword>
<dbReference type="Pfam" id="PF13349">
    <property type="entry name" value="DUF4097"/>
    <property type="match status" value="1"/>
</dbReference>
<keyword evidence="2" id="KW-0732">Signal</keyword>
<feature type="chain" id="PRO_5046477410" evidence="2">
    <location>
        <begin position="24"/>
        <end position="230"/>
    </location>
</feature>
<proteinExistence type="predicted"/>
<dbReference type="Gene3D" id="2.160.20.120">
    <property type="match status" value="1"/>
</dbReference>
<dbReference type="RefSeq" id="WP_379525846.1">
    <property type="nucleotide sequence ID" value="NZ_JBHSBI010000001.1"/>
</dbReference>
<evidence type="ECO:0000256" key="2">
    <source>
        <dbReference type="SAM" id="SignalP"/>
    </source>
</evidence>
<feature type="signal peptide" evidence="2">
    <location>
        <begin position="1"/>
        <end position="23"/>
    </location>
</feature>